<dbReference type="EMBL" id="GL385403">
    <property type="protein sequence ID" value="EJT69661.1"/>
    <property type="molecule type" value="Genomic_DNA"/>
</dbReference>
<gene>
    <name evidence="2" type="primary">20353003</name>
    <name evidence="1" type="ORF">GGTG_12545</name>
</gene>
<reference evidence="1" key="2">
    <citation type="submission" date="2010-07" db="EMBL/GenBank/DDBJ databases">
        <authorList>
            <consortium name="The Broad Institute Genome Sequencing Platform"/>
            <consortium name="Broad Institute Genome Sequencing Center for Infectious Disease"/>
            <person name="Ma L.-J."/>
            <person name="Dead R."/>
            <person name="Young S."/>
            <person name="Zeng Q."/>
            <person name="Koehrsen M."/>
            <person name="Alvarado L."/>
            <person name="Berlin A."/>
            <person name="Chapman S.B."/>
            <person name="Chen Z."/>
            <person name="Freedman E."/>
            <person name="Gellesch M."/>
            <person name="Goldberg J."/>
            <person name="Griggs A."/>
            <person name="Gujja S."/>
            <person name="Heilman E.R."/>
            <person name="Heiman D."/>
            <person name="Hepburn T."/>
            <person name="Howarth C."/>
            <person name="Jen D."/>
            <person name="Larson L."/>
            <person name="Mehta T."/>
            <person name="Neiman D."/>
            <person name="Pearson M."/>
            <person name="Roberts A."/>
            <person name="Saif S."/>
            <person name="Shea T."/>
            <person name="Shenoy N."/>
            <person name="Sisk P."/>
            <person name="Stolte C."/>
            <person name="Sykes S."/>
            <person name="Walk T."/>
            <person name="White J."/>
            <person name="Yandava C."/>
            <person name="Haas B."/>
            <person name="Nusbaum C."/>
            <person name="Birren B."/>
        </authorList>
    </citation>
    <scope>NUCLEOTIDE SEQUENCE</scope>
    <source>
        <strain evidence="1">R3-111a-1</strain>
    </source>
</reference>
<organism evidence="1">
    <name type="scientific">Gaeumannomyces tritici (strain R3-111a-1)</name>
    <name type="common">Wheat and barley take-all root rot fungus</name>
    <name type="synonym">Gaeumannomyces graminis var. tritici</name>
    <dbReference type="NCBI Taxonomy" id="644352"/>
    <lineage>
        <taxon>Eukaryota</taxon>
        <taxon>Fungi</taxon>
        <taxon>Dikarya</taxon>
        <taxon>Ascomycota</taxon>
        <taxon>Pezizomycotina</taxon>
        <taxon>Sordariomycetes</taxon>
        <taxon>Sordariomycetidae</taxon>
        <taxon>Magnaporthales</taxon>
        <taxon>Magnaporthaceae</taxon>
        <taxon>Gaeumannomyces</taxon>
    </lineage>
</organism>
<dbReference type="AlphaFoldDB" id="J3PGC0"/>
<reference evidence="2" key="5">
    <citation type="submission" date="2018-04" db="UniProtKB">
        <authorList>
            <consortium name="EnsemblFungi"/>
        </authorList>
    </citation>
    <scope>IDENTIFICATION</scope>
    <source>
        <strain evidence="2">R3-111a-1</strain>
    </source>
</reference>
<proteinExistence type="predicted"/>
<accession>J3PGC0</accession>
<keyword evidence="3" id="KW-1185">Reference proteome</keyword>
<dbReference type="HOGENOM" id="CLU_2722395_0_0_1"/>
<evidence type="ECO:0000313" key="1">
    <source>
        <dbReference type="EMBL" id="EJT69661.1"/>
    </source>
</evidence>
<dbReference type="Proteomes" id="UP000006039">
    <property type="component" value="Unassembled WGS sequence"/>
</dbReference>
<reference evidence="2" key="4">
    <citation type="journal article" date="2015" name="G3 (Bethesda)">
        <title>Genome sequences of three phytopathogenic species of the Magnaporthaceae family of fungi.</title>
        <authorList>
            <person name="Okagaki L.H."/>
            <person name="Nunes C.C."/>
            <person name="Sailsbery J."/>
            <person name="Clay B."/>
            <person name="Brown D."/>
            <person name="John T."/>
            <person name="Oh Y."/>
            <person name="Young N."/>
            <person name="Fitzgerald M."/>
            <person name="Haas B.J."/>
            <person name="Zeng Q."/>
            <person name="Young S."/>
            <person name="Adiconis X."/>
            <person name="Fan L."/>
            <person name="Levin J.Z."/>
            <person name="Mitchell T.K."/>
            <person name="Okubara P.A."/>
            <person name="Farman M.L."/>
            <person name="Kohn L.M."/>
            <person name="Birren B."/>
            <person name="Ma L.-J."/>
            <person name="Dean R.A."/>
        </authorList>
    </citation>
    <scope>NUCLEOTIDE SEQUENCE</scope>
    <source>
        <strain evidence="2">R3-111a-1</strain>
    </source>
</reference>
<dbReference type="EnsemblFungi" id="EJT69661">
    <property type="protein sequence ID" value="EJT69661"/>
    <property type="gene ID" value="GGTG_12545"/>
</dbReference>
<reference evidence="1" key="3">
    <citation type="submission" date="2010-09" db="EMBL/GenBank/DDBJ databases">
        <title>Annotation of Gaeumannomyces graminis var. tritici R3-111a-1.</title>
        <authorList>
            <consortium name="The Broad Institute Genome Sequencing Platform"/>
            <person name="Ma L.-J."/>
            <person name="Dead R."/>
            <person name="Young S.K."/>
            <person name="Zeng Q."/>
            <person name="Gargeya S."/>
            <person name="Fitzgerald M."/>
            <person name="Haas B."/>
            <person name="Abouelleil A."/>
            <person name="Alvarado L."/>
            <person name="Arachchi H.M."/>
            <person name="Berlin A."/>
            <person name="Brown A."/>
            <person name="Chapman S.B."/>
            <person name="Chen Z."/>
            <person name="Dunbar C."/>
            <person name="Freedman E."/>
            <person name="Gearin G."/>
            <person name="Gellesch M."/>
            <person name="Goldberg J."/>
            <person name="Griggs A."/>
            <person name="Gujja S."/>
            <person name="Heiman D."/>
            <person name="Howarth C."/>
            <person name="Larson L."/>
            <person name="Lui A."/>
            <person name="MacDonald P.J.P."/>
            <person name="Mehta T."/>
            <person name="Montmayeur A."/>
            <person name="Murphy C."/>
            <person name="Neiman D."/>
            <person name="Pearson M."/>
            <person name="Priest M."/>
            <person name="Roberts A."/>
            <person name="Saif S."/>
            <person name="Shea T."/>
            <person name="Shenoy N."/>
            <person name="Sisk P."/>
            <person name="Stolte C."/>
            <person name="Sykes S."/>
            <person name="Yandava C."/>
            <person name="Wortman J."/>
            <person name="Nusbaum C."/>
            <person name="Birren B."/>
        </authorList>
    </citation>
    <scope>NUCLEOTIDE SEQUENCE</scope>
    <source>
        <strain evidence="1">R3-111a-1</strain>
    </source>
</reference>
<dbReference type="VEuPathDB" id="FungiDB:GGTG_12545"/>
<dbReference type="RefSeq" id="XP_009228709.1">
    <property type="nucleotide sequence ID" value="XM_009230445.1"/>
</dbReference>
<reference evidence="3" key="1">
    <citation type="submission" date="2010-07" db="EMBL/GenBank/DDBJ databases">
        <title>The genome sequence of Gaeumannomyces graminis var. tritici strain R3-111a-1.</title>
        <authorList>
            <consortium name="The Broad Institute Genome Sequencing Platform"/>
            <person name="Ma L.-J."/>
            <person name="Dead R."/>
            <person name="Young S."/>
            <person name="Zeng Q."/>
            <person name="Koehrsen M."/>
            <person name="Alvarado L."/>
            <person name="Berlin A."/>
            <person name="Chapman S.B."/>
            <person name="Chen Z."/>
            <person name="Freedman E."/>
            <person name="Gellesch M."/>
            <person name="Goldberg J."/>
            <person name="Griggs A."/>
            <person name="Gujja S."/>
            <person name="Heilman E.R."/>
            <person name="Heiman D."/>
            <person name="Hepburn T."/>
            <person name="Howarth C."/>
            <person name="Jen D."/>
            <person name="Larson L."/>
            <person name="Mehta T."/>
            <person name="Neiman D."/>
            <person name="Pearson M."/>
            <person name="Roberts A."/>
            <person name="Saif S."/>
            <person name="Shea T."/>
            <person name="Shenoy N."/>
            <person name="Sisk P."/>
            <person name="Stolte C."/>
            <person name="Sykes S."/>
            <person name="Walk T."/>
            <person name="White J."/>
            <person name="Yandava C."/>
            <person name="Haas B."/>
            <person name="Nusbaum C."/>
            <person name="Birren B."/>
        </authorList>
    </citation>
    <scope>NUCLEOTIDE SEQUENCE [LARGE SCALE GENOMIC DNA]</scope>
    <source>
        <strain evidence="3">R3-111a-1</strain>
    </source>
</reference>
<protein>
    <submittedName>
        <fullName evidence="1 2">Uncharacterized protein</fullName>
    </submittedName>
</protein>
<sequence>MALINYFNTFKSFSNLLNLQKAQLLINELFKKKAKKVQKALALKTKKQKQTFNKLPEVPFDYETKRIKKQKC</sequence>
<name>J3PGC0_GAET3</name>
<evidence type="ECO:0000313" key="2">
    <source>
        <dbReference type="EnsemblFungi" id="EJT69661"/>
    </source>
</evidence>
<evidence type="ECO:0000313" key="3">
    <source>
        <dbReference type="Proteomes" id="UP000006039"/>
    </source>
</evidence>
<dbReference type="GeneID" id="20353003"/>